<organism evidence="2 3">
    <name type="scientific">Acrasis kona</name>
    <dbReference type="NCBI Taxonomy" id="1008807"/>
    <lineage>
        <taxon>Eukaryota</taxon>
        <taxon>Discoba</taxon>
        <taxon>Heterolobosea</taxon>
        <taxon>Tetramitia</taxon>
        <taxon>Eutetramitia</taxon>
        <taxon>Acrasidae</taxon>
        <taxon>Acrasis</taxon>
    </lineage>
</organism>
<comment type="caution">
    <text evidence="2">The sequence shown here is derived from an EMBL/GenBank/DDBJ whole genome shotgun (WGS) entry which is preliminary data.</text>
</comment>
<feature type="compositionally biased region" description="Acidic residues" evidence="1">
    <location>
        <begin position="81"/>
        <end position="91"/>
    </location>
</feature>
<protein>
    <recommendedName>
        <fullName evidence="4">2-phosphoglycerate kinase</fullName>
    </recommendedName>
</protein>
<reference evidence="2 3" key="1">
    <citation type="submission" date="2024-03" db="EMBL/GenBank/DDBJ databases">
        <title>The Acrasis kona genome and developmental transcriptomes reveal deep origins of eukaryotic multicellular pathways.</title>
        <authorList>
            <person name="Sheikh S."/>
            <person name="Fu C.-J."/>
            <person name="Brown M.W."/>
            <person name="Baldauf S.L."/>
        </authorList>
    </citation>
    <scope>NUCLEOTIDE SEQUENCE [LARGE SCALE GENOMIC DNA]</scope>
    <source>
        <strain evidence="2 3">ATCC MYA-3509</strain>
    </source>
</reference>
<sequence>MDQHRDIAFIYVVNKIETKDHFNPFIFNSYARSHIQTTFQMMGCKQRDADSITNLLFDWLSQAKQVQTQQVSYHRELTLVDSDDESQEVTNEENVNGDGNRSGGQSAEENDADNDADNEDAGEKEVDFEESEDEWDRSLMKLSSSYEVEPTATAPLKMHFDKIRLRIQTLANQQTKWNSLKRLSEDQNDKTLALSPRSALSEPKEDVVIRRKMIKELAKLLHHNKKNFAKNHLTRRFYHSHCERRDIVVLIREQFDELVSVVLALFDYIKPSRLEDFRIACQVQERKRSVIVLFGGTSGTGKSTLASLLASRMGITKILGTDSVRHLLRGFITKDQEPCLFTSTYHSGEAIKHLPQYQHLTNEELCIEGYKQQCKAVVQYLDKIITNCVNRNEPMVVEGVHLTPDCVMELLRRHPTCVIPYVVYISKSEKHKERFAFRARYMTLEPRNNKYVKYFHNIRTIQQYICDRADFLNIPKIDNTNIDRSLAASHSSVFKCLKRLSKSNDSMYDHKTDKAKVVPPVQYASWSSRRMLNAIRKKRSSLSEHVDSTEQQQQQQQQQQLIEPEPSTNGTHHLESEAINHYQYSDSSALSAAEHSIDLPQTHNTITSPLTLIPKAQLRRKHDETGSERGQFADYELSSQSESSSPFHRSKSKDQLSRKHVPTVDEMFYASPAIPTVKKGKKKKKLLDKKTIFQSSTDEEQSSTDGDDDPEMSSIVAALSDHVETNVNVM</sequence>
<feature type="region of interest" description="Disordered" evidence="1">
    <location>
        <begin position="79"/>
        <end position="135"/>
    </location>
</feature>
<accession>A0AAW2YVG4</accession>
<evidence type="ECO:0000313" key="3">
    <source>
        <dbReference type="Proteomes" id="UP001431209"/>
    </source>
</evidence>
<feature type="region of interest" description="Disordered" evidence="1">
    <location>
        <begin position="618"/>
        <end position="659"/>
    </location>
</feature>
<evidence type="ECO:0000313" key="2">
    <source>
        <dbReference type="EMBL" id="KAL0480780.1"/>
    </source>
</evidence>
<feature type="compositionally biased region" description="Acidic residues" evidence="1">
    <location>
        <begin position="108"/>
        <end position="135"/>
    </location>
</feature>
<dbReference type="AlphaFoldDB" id="A0AAW2YVG4"/>
<feature type="region of interest" description="Disordered" evidence="1">
    <location>
        <begin position="677"/>
        <end position="720"/>
    </location>
</feature>
<evidence type="ECO:0000256" key="1">
    <source>
        <dbReference type="SAM" id="MobiDB-lite"/>
    </source>
</evidence>
<feature type="compositionally biased region" description="Acidic residues" evidence="1">
    <location>
        <begin position="697"/>
        <end position="711"/>
    </location>
</feature>
<dbReference type="PANTHER" id="PTHR33477:SF3">
    <property type="entry name" value="P-LOOP NTPASE DOMAIN-CONTAINING PROTEIN LPA1 HOMOLOG 1"/>
    <property type="match status" value="1"/>
</dbReference>
<feature type="compositionally biased region" description="Basic residues" evidence="1">
    <location>
        <begin position="678"/>
        <end position="687"/>
    </location>
</feature>
<feature type="region of interest" description="Disordered" evidence="1">
    <location>
        <begin position="537"/>
        <end position="572"/>
    </location>
</feature>
<dbReference type="PANTHER" id="PTHR33477">
    <property type="entry name" value="P-LOOP NTPASE DOMAIN-CONTAINING PROTEIN LPA1 HOMOLOG 1"/>
    <property type="match status" value="1"/>
</dbReference>
<name>A0AAW2YVG4_9EUKA</name>
<dbReference type="Proteomes" id="UP001431209">
    <property type="component" value="Unassembled WGS sequence"/>
</dbReference>
<keyword evidence="3" id="KW-1185">Reference proteome</keyword>
<dbReference type="SUPFAM" id="SSF52540">
    <property type="entry name" value="P-loop containing nucleoside triphosphate hydrolases"/>
    <property type="match status" value="1"/>
</dbReference>
<dbReference type="EMBL" id="JAOPGA020000687">
    <property type="protein sequence ID" value="KAL0480780.1"/>
    <property type="molecule type" value="Genomic_DNA"/>
</dbReference>
<evidence type="ECO:0008006" key="4">
    <source>
        <dbReference type="Google" id="ProtNLM"/>
    </source>
</evidence>
<dbReference type="InterPro" id="IPR027417">
    <property type="entry name" value="P-loop_NTPase"/>
</dbReference>
<dbReference type="Gene3D" id="3.40.50.300">
    <property type="entry name" value="P-loop containing nucleotide triphosphate hydrolases"/>
    <property type="match status" value="1"/>
</dbReference>
<proteinExistence type="predicted"/>
<feature type="compositionally biased region" description="Low complexity" evidence="1">
    <location>
        <begin position="551"/>
        <end position="560"/>
    </location>
</feature>
<feature type="compositionally biased region" description="Polar residues" evidence="1">
    <location>
        <begin position="92"/>
        <end position="105"/>
    </location>
</feature>
<gene>
    <name evidence="2" type="ORF">AKO1_006960</name>
</gene>